<comment type="caution">
    <text evidence="1">The sequence shown here is derived from an EMBL/GenBank/DDBJ whole genome shotgun (WGS) entry which is preliminary data.</text>
</comment>
<dbReference type="AlphaFoldDB" id="A0A7W4I887"/>
<evidence type="ECO:0000313" key="2">
    <source>
        <dbReference type="Proteomes" id="UP000550787"/>
    </source>
</evidence>
<gene>
    <name evidence="1" type="ORF">HLH33_17300</name>
</gene>
<dbReference type="EMBL" id="JABEQG010000053">
    <property type="protein sequence ID" value="MBB2158029.1"/>
    <property type="molecule type" value="Genomic_DNA"/>
</dbReference>
<name>A0A7W4I887_GLUDI</name>
<dbReference type="Proteomes" id="UP000550787">
    <property type="component" value="Unassembled WGS sequence"/>
</dbReference>
<sequence>MTLNVPVWVELVCCTCATTSEGMHSWHPHRDTTRELVESARRAGWVFAHAEAFCSDRCLEAYRKQVLAGDVSPILGAPK</sequence>
<protein>
    <submittedName>
        <fullName evidence="1">Uncharacterized protein</fullName>
    </submittedName>
</protein>
<dbReference type="RefSeq" id="WP_183116500.1">
    <property type="nucleotide sequence ID" value="NZ_JABEQG010000053.1"/>
</dbReference>
<proteinExistence type="predicted"/>
<organism evidence="1 2">
    <name type="scientific">Gluconacetobacter diazotrophicus</name>
    <name type="common">Acetobacter diazotrophicus</name>
    <dbReference type="NCBI Taxonomy" id="33996"/>
    <lineage>
        <taxon>Bacteria</taxon>
        <taxon>Pseudomonadati</taxon>
        <taxon>Pseudomonadota</taxon>
        <taxon>Alphaproteobacteria</taxon>
        <taxon>Acetobacterales</taxon>
        <taxon>Acetobacteraceae</taxon>
        <taxon>Gluconacetobacter</taxon>
    </lineage>
</organism>
<accession>A0A7W4I887</accession>
<reference evidence="1 2" key="1">
    <citation type="submission" date="2020-04" db="EMBL/GenBank/DDBJ databases">
        <title>Description of novel Gluconacetobacter.</title>
        <authorList>
            <person name="Sombolestani A."/>
        </authorList>
    </citation>
    <scope>NUCLEOTIDE SEQUENCE [LARGE SCALE GENOMIC DNA]</scope>
    <source>
        <strain evidence="1 2">LMG 7603</strain>
    </source>
</reference>
<evidence type="ECO:0000313" key="1">
    <source>
        <dbReference type="EMBL" id="MBB2158029.1"/>
    </source>
</evidence>